<name>A0ABR8WLK1_9FLAO</name>
<protein>
    <recommendedName>
        <fullName evidence="3">General stress protein 17M-like domain-containing protein</fullName>
    </recommendedName>
</protein>
<dbReference type="PANTHER" id="PTHR36109">
    <property type="entry name" value="MEMBRANE PROTEIN-RELATED"/>
    <property type="match status" value="1"/>
</dbReference>
<keyword evidence="2" id="KW-1185">Reference proteome</keyword>
<dbReference type="InterPro" id="IPR052948">
    <property type="entry name" value="Low_temp-induced_all0457"/>
</dbReference>
<evidence type="ECO:0000313" key="1">
    <source>
        <dbReference type="EMBL" id="MBD8017942.1"/>
    </source>
</evidence>
<accession>A0ABR8WLK1</accession>
<evidence type="ECO:0008006" key="3">
    <source>
        <dbReference type="Google" id="ProtNLM"/>
    </source>
</evidence>
<dbReference type="Proteomes" id="UP000626242">
    <property type="component" value="Unassembled WGS sequence"/>
</dbReference>
<gene>
    <name evidence="1" type="ORF">H9628_05615</name>
</gene>
<comment type="caution">
    <text evidence="1">The sequence shown here is derived from an EMBL/GenBank/DDBJ whole genome shotgun (WGS) entry which is preliminary data.</text>
</comment>
<proteinExistence type="predicted"/>
<dbReference type="PANTHER" id="PTHR36109:SF2">
    <property type="entry name" value="MEMBRANE PROTEIN"/>
    <property type="match status" value="1"/>
</dbReference>
<evidence type="ECO:0000313" key="2">
    <source>
        <dbReference type="Proteomes" id="UP000626242"/>
    </source>
</evidence>
<sequence>MENQQYRPEFRNDYVSRVFRSREEADNAYSDLHSRGYSKDDINVMMSDDTRNRYFTENDHDSELGDKVAENAATGSLIGGGIGAVVGAVAAIGSNVLLPGLGLVIAGPLAAGLAGAGAGAATGGLVGALTGAGVPEDEAKIYENEIKDGGIYMGYKPRNEDDARYSYDKWYNDDTESRL</sequence>
<dbReference type="EMBL" id="JACSPS010000002">
    <property type="protein sequence ID" value="MBD8017942.1"/>
    <property type="molecule type" value="Genomic_DNA"/>
</dbReference>
<dbReference type="RefSeq" id="WP_251833147.1">
    <property type="nucleotide sequence ID" value="NZ_JACSPS010000002.1"/>
</dbReference>
<reference evidence="1 2" key="1">
    <citation type="submission" date="2020-08" db="EMBL/GenBank/DDBJ databases">
        <title>A Genomic Blueprint of the Chicken Gut Microbiome.</title>
        <authorList>
            <person name="Gilroy R."/>
            <person name="Ravi A."/>
            <person name="Getino M."/>
            <person name="Pursley I."/>
            <person name="Horton D.L."/>
            <person name="Alikhan N.-F."/>
            <person name="Baker D."/>
            <person name="Gharbi K."/>
            <person name="Hall N."/>
            <person name="Watson M."/>
            <person name="Adriaenssens E.M."/>
            <person name="Foster-Nyarko E."/>
            <person name="Jarju S."/>
            <person name="Secka A."/>
            <person name="Antonio M."/>
            <person name="Oren A."/>
            <person name="Chaudhuri R."/>
            <person name="La Ragione R.M."/>
            <person name="Hildebrand F."/>
            <person name="Pallen M.J."/>
        </authorList>
    </citation>
    <scope>NUCLEOTIDE SEQUENCE [LARGE SCALE GENOMIC DNA]</scope>
    <source>
        <strain evidence="1 2">Sa1CVA4</strain>
    </source>
</reference>
<organism evidence="1 2">
    <name type="scientific">Kaistella pullorum</name>
    <dbReference type="NCBI Taxonomy" id="2763074"/>
    <lineage>
        <taxon>Bacteria</taxon>
        <taxon>Pseudomonadati</taxon>
        <taxon>Bacteroidota</taxon>
        <taxon>Flavobacteriia</taxon>
        <taxon>Flavobacteriales</taxon>
        <taxon>Weeksellaceae</taxon>
        <taxon>Chryseobacterium group</taxon>
        <taxon>Kaistella</taxon>
    </lineage>
</organism>